<evidence type="ECO:0000259" key="17">
    <source>
        <dbReference type="Pfam" id="PF00593"/>
    </source>
</evidence>
<dbReference type="InterPro" id="IPR000531">
    <property type="entry name" value="Beta-barrel_TonB"/>
</dbReference>
<evidence type="ECO:0000256" key="10">
    <source>
        <dbReference type="ARBA" id="ARBA00023077"/>
    </source>
</evidence>
<feature type="short sequence motif" description="TonB C-terminal box" evidence="15">
    <location>
        <begin position="734"/>
        <end position="751"/>
    </location>
</feature>
<dbReference type="InterPro" id="IPR010105">
    <property type="entry name" value="TonB_sidphr_rcpt"/>
</dbReference>
<evidence type="ECO:0000256" key="8">
    <source>
        <dbReference type="ARBA" id="ARBA00023004"/>
    </source>
</evidence>
<dbReference type="AlphaFoldDB" id="A0A345YAP2"/>
<evidence type="ECO:0000256" key="7">
    <source>
        <dbReference type="ARBA" id="ARBA00022729"/>
    </source>
</evidence>
<comment type="subcellular location">
    <subcellularLocation>
        <location evidence="1 14">Cell outer membrane</location>
        <topology evidence="1 14">Multi-pass membrane protein</topology>
    </subcellularLocation>
</comment>
<evidence type="ECO:0000313" key="19">
    <source>
        <dbReference type="EMBL" id="AXK40994.1"/>
    </source>
</evidence>
<keyword evidence="7" id="KW-0732">Signal</keyword>
<gene>
    <name evidence="19" type="ORF">DVR09_00405</name>
</gene>
<evidence type="ECO:0000256" key="1">
    <source>
        <dbReference type="ARBA" id="ARBA00004571"/>
    </source>
</evidence>
<dbReference type="InterPro" id="IPR012910">
    <property type="entry name" value="Plug_dom"/>
</dbReference>
<evidence type="ECO:0000256" key="11">
    <source>
        <dbReference type="ARBA" id="ARBA00023136"/>
    </source>
</evidence>
<dbReference type="Gene3D" id="2.170.130.10">
    <property type="entry name" value="TonB-dependent receptor, plug domain"/>
    <property type="match status" value="1"/>
</dbReference>
<evidence type="ECO:0000256" key="4">
    <source>
        <dbReference type="ARBA" id="ARBA00022452"/>
    </source>
</evidence>
<protein>
    <submittedName>
        <fullName evidence="19">TonB-dependent siderophore receptor</fullName>
    </submittedName>
</protein>
<evidence type="ECO:0000256" key="6">
    <source>
        <dbReference type="ARBA" id="ARBA00022692"/>
    </source>
</evidence>
<evidence type="ECO:0000256" key="16">
    <source>
        <dbReference type="RuleBase" id="RU003357"/>
    </source>
</evidence>
<evidence type="ECO:0000259" key="18">
    <source>
        <dbReference type="Pfam" id="PF07715"/>
    </source>
</evidence>
<evidence type="ECO:0000256" key="12">
    <source>
        <dbReference type="ARBA" id="ARBA00023170"/>
    </source>
</evidence>
<keyword evidence="11 14" id="KW-0472">Membrane</keyword>
<evidence type="ECO:0000256" key="13">
    <source>
        <dbReference type="ARBA" id="ARBA00023237"/>
    </source>
</evidence>
<dbReference type="NCBIfam" id="TIGR01783">
    <property type="entry name" value="TonB-siderophor"/>
    <property type="match status" value="1"/>
</dbReference>
<dbReference type="KEGG" id="err:DVR09_00405"/>
<evidence type="ECO:0000256" key="3">
    <source>
        <dbReference type="ARBA" id="ARBA00022448"/>
    </source>
</evidence>
<dbReference type="Proteomes" id="UP000254508">
    <property type="component" value="Chromosome"/>
</dbReference>
<dbReference type="Gene3D" id="2.40.170.20">
    <property type="entry name" value="TonB-dependent receptor, beta-barrel domain"/>
    <property type="match status" value="1"/>
</dbReference>
<dbReference type="PANTHER" id="PTHR32552">
    <property type="entry name" value="FERRICHROME IRON RECEPTOR-RELATED"/>
    <property type="match status" value="1"/>
</dbReference>
<proteinExistence type="inferred from homology"/>
<keyword evidence="3 14" id="KW-0813">Transport</keyword>
<keyword evidence="9" id="KW-0406">Ion transport</keyword>
<accession>A0A345YAP2</accession>
<reference evidence="20" key="1">
    <citation type="submission" date="2018-07" db="EMBL/GenBank/DDBJ databases">
        <title>Genome sequence of Erythrobacter strain YH-07, an antagonistic bacterium isolated from Yellow Sea.</title>
        <authorList>
            <person name="Tang T."/>
            <person name="Liu Q."/>
            <person name="Sun X."/>
        </authorList>
    </citation>
    <scope>NUCLEOTIDE SEQUENCE [LARGE SCALE GENOMIC DNA]</scope>
    <source>
        <strain evidence="20">YH-07</strain>
    </source>
</reference>
<dbReference type="GO" id="GO:0009279">
    <property type="term" value="C:cell outer membrane"/>
    <property type="evidence" value="ECO:0007669"/>
    <property type="project" value="UniProtKB-SubCell"/>
</dbReference>
<keyword evidence="10 16" id="KW-0798">TonB box</keyword>
<dbReference type="SUPFAM" id="SSF56935">
    <property type="entry name" value="Porins"/>
    <property type="match status" value="1"/>
</dbReference>
<organism evidence="19 20">
    <name type="scientific">Erythrobacter aureus</name>
    <dbReference type="NCBI Taxonomy" id="2182384"/>
    <lineage>
        <taxon>Bacteria</taxon>
        <taxon>Pseudomonadati</taxon>
        <taxon>Pseudomonadota</taxon>
        <taxon>Alphaproteobacteria</taxon>
        <taxon>Sphingomonadales</taxon>
        <taxon>Erythrobacteraceae</taxon>
        <taxon>Erythrobacter/Porphyrobacter group</taxon>
        <taxon>Erythrobacter</taxon>
    </lineage>
</organism>
<keyword evidence="13 14" id="KW-0998">Cell outer membrane</keyword>
<evidence type="ECO:0000256" key="2">
    <source>
        <dbReference type="ARBA" id="ARBA00009810"/>
    </source>
</evidence>
<dbReference type="Pfam" id="PF07715">
    <property type="entry name" value="Plug"/>
    <property type="match status" value="1"/>
</dbReference>
<evidence type="ECO:0000313" key="20">
    <source>
        <dbReference type="Proteomes" id="UP000254508"/>
    </source>
</evidence>
<dbReference type="CDD" id="cd01347">
    <property type="entry name" value="ligand_gated_channel"/>
    <property type="match status" value="1"/>
</dbReference>
<dbReference type="InterPro" id="IPR037066">
    <property type="entry name" value="Plug_dom_sf"/>
</dbReference>
<keyword evidence="8" id="KW-0408">Iron</keyword>
<dbReference type="PROSITE" id="PS52016">
    <property type="entry name" value="TONB_DEPENDENT_REC_3"/>
    <property type="match status" value="1"/>
</dbReference>
<name>A0A345YAP2_9SPHN</name>
<keyword evidence="6 14" id="KW-0812">Transmembrane</keyword>
<dbReference type="GO" id="GO:0015344">
    <property type="term" value="F:siderophore uptake transmembrane transporter activity"/>
    <property type="evidence" value="ECO:0007669"/>
    <property type="project" value="TreeGrafter"/>
</dbReference>
<dbReference type="Pfam" id="PF00593">
    <property type="entry name" value="TonB_dep_Rec_b-barrel"/>
    <property type="match status" value="1"/>
</dbReference>
<dbReference type="InterPro" id="IPR039426">
    <property type="entry name" value="TonB-dep_rcpt-like"/>
</dbReference>
<keyword evidence="12 19" id="KW-0675">Receptor</keyword>
<feature type="domain" description="TonB-dependent receptor-like beta-barrel" evidence="17">
    <location>
        <begin position="306"/>
        <end position="720"/>
    </location>
</feature>
<sequence>MRRIPNFDCRKVSNSMRQPYKAVQGNRVQGMAGLATGAQHNVPRHRPALLRGSTMRHGLSGAALALASLVAISVPAHADDTADSAEDAPRIVVWGERVEDAPRSATKLPLEVVDTPQSVSVLGEDLIEDFGFDEINDALAVVPGIQVEQVETDRTYYTARGFDLSWLMVDGLATPNVYGPTGGSLDTVFYSRIEVVRGANALLSGIGNPAGTINFVRRRPSGETGGTAAMSFGSWNTARAEADLDLALTEGGTWGLRATGAVTSGDSHLRDYGSTRYAGQVILAGEITPDLSLALGYSYQRNNAENVLWGALPLLYTDGTPTDFPVETSTTQDWTFWNTTNSRAFAELAWDLARDWTLRTVLTRQEIGSLSEIFYVYGTPDPDSGLGLSGFPGAYDFDTKGWISDTELSGTFAAFGREHDVSVGIQYSDTDFDYLGRSVPTSDPAWGALPALPDWTGREVGRPAYDAPAVQADFDYRMWRAYAATRLALSDRLSLIAGANYIDVQSEGFSFGVDFGRSEKALSPFAGLTFEAIDGVKLYASYSDIFLPQSETGTDLRPLGAAKGESMEAGLKAQTADGALLGTLAVFRAEQSNIAESAGFDPASGLTLYTGIEVVSEGVEAEITGRIAEGLLVQAGITHLSLEDGQGNEVRTYVPRTTADIALRWQPTERLSVGAVLGWQDDVYLDTAVGRIEQGAYATVQLQAGFQLTDTLELQANVANATDKKHLASLYWEQAYYAAPRNYTLTLRGTF</sequence>
<dbReference type="InterPro" id="IPR010917">
    <property type="entry name" value="TonB_rcpt_CS"/>
</dbReference>
<evidence type="ECO:0000256" key="14">
    <source>
        <dbReference type="PROSITE-ProRule" id="PRU01360"/>
    </source>
</evidence>
<dbReference type="PANTHER" id="PTHR32552:SF74">
    <property type="entry name" value="HYDROXAMATE SIDEROPHORE RECEPTOR FHUE"/>
    <property type="match status" value="1"/>
</dbReference>
<keyword evidence="20" id="KW-1185">Reference proteome</keyword>
<dbReference type="PROSITE" id="PS01156">
    <property type="entry name" value="TONB_DEPENDENT_REC_2"/>
    <property type="match status" value="1"/>
</dbReference>
<dbReference type="InterPro" id="IPR036942">
    <property type="entry name" value="Beta-barrel_TonB_sf"/>
</dbReference>
<keyword evidence="4 14" id="KW-1134">Transmembrane beta strand</keyword>
<dbReference type="OrthoDB" id="9760333at2"/>
<keyword evidence="5" id="KW-0410">Iron transport</keyword>
<dbReference type="GO" id="GO:0015891">
    <property type="term" value="P:siderophore transport"/>
    <property type="evidence" value="ECO:0007669"/>
    <property type="project" value="InterPro"/>
</dbReference>
<dbReference type="GO" id="GO:0038023">
    <property type="term" value="F:signaling receptor activity"/>
    <property type="evidence" value="ECO:0007669"/>
    <property type="project" value="InterPro"/>
</dbReference>
<evidence type="ECO:0000256" key="5">
    <source>
        <dbReference type="ARBA" id="ARBA00022496"/>
    </source>
</evidence>
<evidence type="ECO:0000256" key="9">
    <source>
        <dbReference type="ARBA" id="ARBA00023065"/>
    </source>
</evidence>
<feature type="domain" description="TonB-dependent receptor plug" evidence="18">
    <location>
        <begin position="113"/>
        <end position="212"/>
    </location>
</feature>
<dbReference type="EMBL" id="CP031357">
    <property type="protein sequence ID" value="AXK40994.1"/>
    <property type="molecule type" value="Genomic_DNA"/>
</dbReference>
<comment type="similarity">
    <text evidence="2 14 16">Belongs to the TonB-dependent receptor family.</text>
</comment>
<evidence type="ECO:0000256" key="15">
    <source>
        <dbReference type="PROSITE-ProRule" id="PRU10144"/>
    </source>
</evidence>